<sequence length="102" mass="11577">MASNTKKINQNSLTTKANTKLKNAPQATKLKSTMIRKPTPMHGQSVKPVTKYAVQSKNKGKYILNYRTVIIIIINFQKIQGVLNRFLKCLIKRLCIVSNTCR</sequence>
<protein>
    <submittedName>
        <fullName evidence="2">Uncharacterized protein</fullName>
    </submittedName>
</protein>
<proteinExistence type="predicted"/>
<dbReference type="EMBL" id="HBUF01476538">
    <property type="protein sequence ID" value="CAG6744840.1"/>
    <property type="molecule type" value="Transcribed_RNA"/>
</dbReference>
<name>A0A8D9EAQ5_9HEMI</name>
<organism evidence="2">
    <name type="scientific">Cacopsylla melanoneura</name>
    <dbReference type="NCBI Taxonomy" id="428564"/>
    <lineage>
        <taxon>Eukaryota</taxon>
        <taxon>Metazoa</taxon>
        <taxon>Ecdysozoa</taxon>
        <taxon>Arthropoda</taxon>
        <taxon>Hexapoda</taxon>
        <taxon>Insecta</taxon>
        <taxon>Pterygota</taxon>
        <taxon>Neoptera</taxon>
        <taxon>Paraneoptera</taxon>
        <taxon>Hemiptera</taxon>
        <taxon>Sternorrhyncha</taxon>
        <taxon>Psylloidea</taxon>
        <taxon>Psyllidae</taxon>
        <taxon>Psyllinae</taxon>
        <taxon>Cacopsylla</taxon>
    </lineage>
</organism>
<feature type="compositionally biased region" description="Polar residues" evidence="1">
    <location>
        <begin position="1"/>
        <end position="31"/>
    </location>
</feature>
<accession>A0A8D9EAQ5</accession>
<feature type="region of interest" description="Disordered" evidence="1">
    <location>
        <begin position="1"/>
        <end position="48"/>
    </location>
</feature>
<dbReference type="AlphaFoldDB" id="A0A8D9EAQ5"/>
<reference evidence="2" key="1">
    <citation type="submission" date="2021-05" db="EMBL/GenBank/DDBJ databases">
        <authorList>
            <person name="Alioto T."/>
            <person name="Alioto T."/>
            <person name="Gomez Garrido J."/>
        </authorList>
    </citation>
    <scope>NUCLEOTIDE SEQUENCE</scope>
</reference>
<evidence type="ECO:0000313" key="2">
    <source>
        <dbReference type="EMBL" id="CAG6744840.1"/>
    </source>
</evidence>
<evidence type="ECO:0000256" key="1">
    <source>
        <dbReference type="SAM" id="MobiDB-lite"/>
    </source>
</evidence>